<dbReference type="Gene3D" id="1.10.260.40">
    <property type="entry name" value="lambda repressor-like DNA-binding domains"/>
    <property type="match status" value="1"/>
</dbReference>
<dbReference type="InterPro" id="IPR001387">
    <property type="entry name" value="Cro/C1-type_HTH"/>
</dbReference>
<dbReference type="PROSITE" id="PS50943">
    <property type="entry name" value="HTH_CROC1"/>
    <property type="match status" value="1"/>
</dbReference>
<dbReference type="Proteomes" id="UP000007881">
    <property type="component" value="Chromosome"/>
</dbReference>
<evidence type="ECO:0000259" key="3">
    <source>
        <dbReference type="PROSITE" id="PS50943"/>
    </source>
</evidence>
<evidence type="ECO:0000256" key="2">
    <source>
        <dbReference type="SAM" id="SignalP"/>
    </source>
</evidence>
<dbReference type="CDD" id="cd00093">
    <property type="entry name" value="HTH_XRE"/>
    <property type="match status" value="1"/>
</dbReference>
<dbReference type="KEGG" id="phm:PSMK_02200"/>
<evidence type="ECO:0000313" key="4">
    <source>
        <dbReference type="EMBL" id="BAM02379.1"/>
    </source>
</evidence>
<evidence type="ECO:0000313" key="5">
    <source>
        <dbReference type="Proteomes" id="UP000007881"/>
    </source>
</evidence>
<dbReference type="HOGENOM" id="CLU_1617466_0_0_0"/>
<feature type="domain" description="HTH cro/C1-type" evidence="3">
    <location>
        <begin position="60"/>
        <end position="87"/>
    </location>
</feature>
<evidence type="ECO:0000256" key="1">
    <source>
        <dbReference type="SAM" id="MobiDB-lite"/>
    </source>
</evidence>
<name>I0IAU1_PHYMF</name>
<keyword evidence="2" id="KW-0732">Signal</keyword>
<dbReference type="SUPFAM" id="SSF47413">
    <property type="entry name" value="lambda repressor-like DNA-binding domains"/>
    <property type="match status" value="1"/>
</dbReference>
<feature type="region of interest" description="Disordered" evidence="1">
    <location>
        <begin position="23"/>
        <end position="56"/>
    </location>
</feature>
<gene>
    <name evidence="4" type="ordered locus">PSMK_02200</name>
</gene>
<proteinExistence type="predicted"/>
<feature type="compositionally biased region" description="Low complexity" evidence="1">
    <location>
        <begin position="27"/>
        <end position="42"/>
    </location>
</feature>
<protein>
    <recommendedName>
        <fullName evidence="3">HTH cro/C1-type domain-containing protein</fullName>
    </recommendedName>
</protein>
<dbReference type="eggNOG" id="COG2944">
    <property type="taxonomic scope" value="Bacteria"/>
</dbReference>
<dbReference type="AlphaFoldDB" id="I0IAU1"/>
<dbReference type="EMBL" id="AP012338">
    <property type="protein sequence ID" value="BAM02379.1"/>
    <property type="molecule type" value="Genomic_DNA"/>
</dbReference>
<feature type="chain" id="PRO_5003629584" description="HTH cro/C1-type domain-containing protein" evidence="2">
    <location>
        <begin position="20"/>
        <end position="164"/>
    </location>
</feature>
<dbReference type="InterPro" id="IPR010982">
    <property type="entry name" value="Lambda_DNA-bd_dom_sf"/>
</dbReference>
<dbReference type="GO" id="GO:0003677">
    <property type="term" value="F:DNA binding"/>
    <property type="evidence" value="ECO:0007669"/>
    <property type="project" value="InterPro"/>
</dbReference>
<reference evidence="4 5" key="1">
    <citation type="submission" date="2012-02" db="EMBL/GenBank/DDBJ databases">
        <title>Complete genome sequence of Phycisphaera mikurensis NBRC 102666.</title>
        <authorList>
            <person name="Ankai A."/>
            <person name="Hosoyama A."/>
            <person name="Terui Y."/>
            <person name="Sekine M."/>
            <person name="Fukai R."/>
            <person name="Kato Y."/>
            <person name="Nakamura S."/>
            <person name="Yamada-Narita S."/>
            <person name="Kawakoshi A."/>
            <person name="Fukunaga Y."/>
            <person name="Yamazaki S."/>
            <person name="Fujita N."/>
        </authorList>
    </citation>
    <scope>NUCLEOTIDE SEQUENCE [LARGE SCALE GENOMIC DNA]</scope>
    <source>
        <strain evidence="5">NBRC 102666 / KCTC 22515 / FYK2301M01</strain>
    </source>
</reference>
<sequence>MTKTCNFACLRLRLGTVSAESLLMPSAPTRATTPTTRTAPPAGKSPRRSQAGGQISQPLQIRKLLGLTQENGARLLGVSVRTLSGWEGSSGKPVRTTGPNRRRLEEVNRLQRSLSRILKEDRIGPWLLRANPAFDGRTPLDVIEAGESDRLWRMIHEVGTGNPG</sequence>
<dbReference type="Pfam" id="PF01381">
    <property type="entry name" value="HTH_3"/>
    <property type="match status" value="1"/>
</dbReference>
<dbReference type="STRING" id="1142394.PSMK_02200"/>
<feature type="signal peptide" evidence="2">
    <location>
        <begin position="1"/>
        <end position="19"/>
    </location>
</feature>
<organism evidence="4 5">
    <name type="scientific">Phycisphaera mikurensis (strain NBRC 102666 / KCTC 22515 / FYK2301M01)</name>
    <dbReference type="NCBI Taxonomy" id="1142394"/>
    <lineage>
        <taxon>Bacteria</taxon>
        <taxon>Pseudomonadati</taxon>
        <taxon>Planctomycetota</taxon>
        <taxon>Phycisphaerae</taxon>
        <taxon>Phycisphaerales</taxon>
        <taxon>Phycisphaeraceae</taxon>
        <taxon>Phycisphaera</taxon>
    </lineage>
</organism>
<keyword evidence="5" id="KW-1185">Reference proteome</keyword>
<accession>I0IAU1</accession>